<dbReference type="VEuPathDB" id="VectorBase:GAUT003713"/>
<sequence>MSSAQYNVKMGDGGDGNDAVVMTMAMMMMMMMMTMRSSMQILFQATASFKDVIVCYTVQTTSERPNEQASELLPNVTIVVLKFYPSIADNGEPLTKKVAKSGNNKYVYVCTKYVQ</sequence>
<name>A0A1A9UG33_GLOAU</name>
<dbReference type="EnsemblMetazoa" id="GAUT003713-RA">
    <property type="protein sequence ID" value="GAUT003713-PA"/>
    <property type="gene ID" value="GAUT003713"/>
</dbReference>
<protein>
    <submittedName>
        <fullName evidence="1">Uncharacterized protein</fullName>
    </submittedName>
</protein>
<dbReference type="AlphaFoldDB" id="A0A1A9UG33"/>
<evidence type="ECO:0000313" key="2">
    <source>
        <dbReference type="Proteomes" id="UP000078200"/>
    </source>
</evidence>
<dbReference type="Proteomes" id="UP000078200">
    <property type="component" value="Unassembled WGS sequence"/>
</dbReference>
<proteinExistence type="predicted"/>
<evidence type="ECO:0000313" key="1">
    <source>
        <dbReference type="EnsemblMetazoa" id="GAUT003713-PA"/>
    </source>
</evidence>
<organism evidence="1 2">
    <name type="scientific">Glossina austeni</name>
    <name type="common">Savannah tsetse fly</name>
    <dbReference type="NCBI Taxonomy" id="7395"/>
    <lineage>
        <taxon>Eukaryota</taxon>
        <taxon>Metazoa</taxon>
        <taxon>Ecdysozoa</taxon>
        <taxon>Arthropoda</taxon>
        <taxon>Hexapoda</taxon>
        <taxon>Insecta</taxon>
        <taxon>Pterygota</taxon>
        <taxon>Neoptera</taxon>
        <taxon>Endopterygota</taxon>
        <taxon>Diptera</taxon>
        <taxon>Brachycera</taxon>
        <taxon>Muscomorpha</taxon>
        <taxon>Hippoboscoidea</taxon>
        <taxon>Glossinidae</taxon>
        <taxon>Glossina</taxon>
    </lineage>
</organism>
<reference evidence="1" key="1">
    <citation type="submission" date="2020-05" db="UniProtKB">
        <authorList>
            <consortium name="EnsemblMetazoa"/>
        </authorList>
    </citation>
    <scope>IDENTIFICATION</scope>
    <source>
        <strain evidence="1">TTRI</strain>
    </source>
</reference>
<accession>A0A1A9UG33</accession>
<keyword evidence="2" id="KW-1185">Reference proteome</keyword>